<feature type="signal peptide" evidence="1">
    <location>
        <begin position="1"/>
        <end position="20"/>
    </location>
</feature>
<dbReference type="Pfam" id="PF01579">
    <property type="entry name" value="DUF19"/>
    <property type="match status" value="1"/>
</dbReference>
<dbReference type="PANTHER" id="PTHR21453">
    <property type="entry name" value="DUF19 DOMAIN-CONTAINING PROTEIN-RELATED-RELATED"/>
    <property type="match status" value="1"/>
</dbReference>
<dbReference type="InterPro" id="IPR002542">
    <property type="entry name" value="T20D4.11-like_dom"/>
</dbReference>
<dbReference type="CTD" id="182705"/>
<keyword evidence="1" id="KW-0732">Signal</keyword>
<dbReference type="EMBL" id="BX284605">
    <property type="protein sequence ID" value="CZR14547.1"/>
    <property type="molecule type" value="Genomic_DNA"/>
</dbReference>
<dbReference type="RefSeq" id="NP_001309623.1">
    <property type="nucleotide sequence ID" value="NM_001322509.1"/>
</dbReference>
<dbReference type="Bgee" id="WBGene00015877">
    <property type="expression patterns" value="Expressed in larva"/>
</dbReference>
<dbReference type="Proteomes" id="UP000001940">
    <property type="component" value="Chromosome V"/>
</dbReference>
<gene>
    <name evidence="3 5" type="ORF">C17B7.3</name>
    <name evidence="3" type="ORF">CELE_C17B7.3</name>
</gene>
<feature type="domain" description="T20D4.11-like" evidence="2">
    <location>
        <begin position="31"/>
        <end position="193"/>
    </location>
</feature>
<evidence type="ECO:0000313" key="5">
    <source>
        <dbReference type="WormBase" id="C17B7.3c"/>
    </source>
</evidence>
<evidence type="ECO:0000313" key="3">
    <source>
        <dbReference type="EMBL" id="CZR14547.1"/>
    </source>
</evidence>
<accession>A0A131MBP3</accession>
<dbReference type="PIRSF" id="PIRSF015697">
    <property type="entry name" value="UCP015697"/>
    <property type="match status" value="1"/>
</dbReference>
<proteinExistence type="predicted"/>
<dbReference type="PANTHER" id="PTHR21453:SF28">
    <property type="entry name" value="DUF19 DOMAIN-CONTAINING PROTEIN-RELATED"/>
    <property type="match status" value="1"/>
</dbReference>
<dbReference type="eggNOG" id="ENOG502THJ5">
    <property type="taxonomic scope" value="Eukaryota"/>
</dbReference>
<reference evidence="3 4" key="1">
    <citation type="journal article" date="1998" name="Science">
        <title>Genome sequence of the nematode C. elegans: a platform for investigating biology.</title>
        <authorList>
            <consortium name="The C. elegans sequencing consortium"/>
            <person name="Sulson J.E."/>
            <person name="Waterston R."/>
        </authorList>
    </citation>
    <scope>NUCLEOTIDE SEQUENCE [LARGE SCALE GENOMIC DNA]</scope>
    <source>
        <strain evidence="3 4">Bristol N2</strain>
    </source>
</reference>
<evidence type="ECO:0000256" key="1">
    <source>
        <dbReference type="SAM" id="SignalP"/>
    </source>
</evidence>
<sequence length="198" mass="22394">MTSFLLLAIIGTVLVGVAHGAPVASKDTNCTEGSLDAILCLLNLQKFAERSHELDMNDKDELKGFKDTCDSLRSCLANLKCSPVPKDQKEAALRSIEKYCDAVVYVYSDFAQCREKLNAKKSKCFDDWDPIPNVHKENDPKKVEQLKKDTCKNYFGKDDCLKKEVIEICSQQEWDKLREHFIGFSGALVSECDFSRLR</sequence>
<dbReference type="GeneID" id="182705"/>
<dbReference type="AGR" id="WB:WBGene00015877"/>
<dbReference type="AlphaFoldDB" id="A0A131MBP3"/>
<dbReference type="ExpressionAtlas" id="A0A131MBP3">
    <property type="expression patterns" value="differential"/>
</dbReference>
<feature type="chain" id="PRO_5007283652" evidence="1">
    <location>
        <begin position="21"/>
        <end position="198"/>
    </location>
</feature>
<organism evidence="3 4">
    <name type="scientific">Caenorhabditis elegans</name>
    <dbReference type="NCBI Taxonomy" id="6239"/>
    <lineage>
        <taxon>Eukaryota</taxon>
        <taxon>Metazoa</taxon>
        <taxon>Ecdysozoa</taxon>
        <taxon>Nematoda</taxon>
        <taxon>Chromadorea</taxon>
        <taxon>Rhabditida</taxon>
        <taxon>Rhabditina</taxon>
        <taxon>Rhabditomorpha</taxon>
        <taxon>Rhabditoidea</taxon>
        <taxon>Rhabditidae</taxon>
        <taxon>Peloderinae</taxon>
        <taxon>Caenorhabditis</taxon>
    </lineage>
</organism>
<evidence type="ECO:0000259" key="2">
    <source>
        <dbReference type="Pfam" id="PF01579"/>
    </source>
</evidence>
<dbReference type="WormBase" id="C17B7.3c">
    <property type="protein sequence ID" value="CE51258"/>
    <property type="gene ID" value="WBGene00015877"/>
</dbReference>
<protein>
    <submittedName>
        <fullName evidence="3">T20D4.11-like domain-containing protein</fullName>
    </submittedName>
</protein>
<dbReference type="InterPro" id="IPR016638">
    <property type="entry name" value="UPF0376"/>
</dbReference>
<name>A0A131MBP3_CAEEL</name>
<dbReference type="InParanoid" id="A0A131MBP3"/>
<keyword evidence="4" id="KW-1185">Reference proteome</keyword>
<dbReference type="OrthoDB" id="5804752at2759"/>
<dbReference type="PaxDb" id="6239-C17B7.3a"/>
<evidence type="ECO:0000313" key="4">
    <source>
        <dbReference type="Proteomes" id="UP000001940"/>
    </source>
</evidence>